<dbReference type="EMBL" id="LXJZ01000194">
    <property type="protein sequence ID" value="OAJ55373.1"/>
    <property type="molecule type" value="Genomic_DNA"/>
</dbReference>
<evidence type="ECO:0008006" key="5">
    <source>
        <dbReference type="Google" id="ProtNLM"/>
    </source>
</evidence>
<proteinExistence type="predicted"/>
<accession>A0A1A9N7U3</accession>
<evidence type="ECO:0000313" key="4">
    <source>
        <dbReference type="Proteomes" id="UP000078116"/>
    </source>
</evidence>
<organism evidence="2 4">
    <name type="scientific">Paraburkholderia ginsengiterrae</name>
    <dbReference type="NCBI Taxonomy" id="1462993"/>
    <lineage>
        <taxon>Bacteria</taxon>
        <taxon>Pseudomonadati</taxon>
        <taxon>Pseudomonadota</taxon>
        <taxon>Betaproteobacteria</taxon>
        <taxon>Burkholderiales</taxon>
        <taxon>Burkholderiaceae</taxon>
        <taxon>Paraburkholderia</taxon>
    </lineage>
</organism>
<dbReference type="AlphaFoldDB" id="A0A1A9N7U3"/>
<dbReference type="Proteomes" id="UP000078116">
    <property type="component" value="Unassembled WGS sequence"/>
</dbReference>
<protein>
    <recommendedName>
        <fullName evidence="5">Antitoxin Xre/MbcA/ParS-like toxin-binding domain-containing protein</fullName>
    </recommendedName>
</protein>
<keyword evidence="3" id="KW-1185">Reference proteome</keyword>
<dbReference type="OrthoDB" id="9024530at2"/>
<reference evidence="3 4" key="1">
    <citation type="submission" date="2016-04" db="EMBL/GenBank/DDBJ databases">
        <title>Reclassification of Paraburkholderia panaciterrae (Farh et al. 2015) Dobritsa &amp; Samadpour 2016 as a later homotypic synonym of Paraburkholderia ginsengiterrae (Farh et al. 2015) Dobritsa &amp; Samadpour 2016.</title>
        <authorList>
            <person name="Dobritsa A.P."/>
            <person name="Kutumbaka K."/>
            <person name="Samadpour M."/>
        </authorList>
    </citation>
    <scope>NUCLEOTIDE SEQUENCE [LARGE SCALE GENOMIC DNA]</scope>
    <source>
        <strain evidence="2 4">DCY85</strain>
        <strain evidence="1 3">DCY85-1</strain>
    </source>
</reference>
<name>A0A1A9N7U3_9BURK</name>
<dbReference type="EMBL" id="LXKA01000220">
    <property type="protein sequence ID" value="OAJ61367.1"/>
    <property type="molecule type" value="Genomic_DNA"/>
</dbReference>
<dbReference type="RefSeq" id="WP_064270237.1">
    <property type="nucleotide sequence ID" value="NZ_LXJZ01000194.1"/>
</dbReference>
<gene>
    <name evidence="1" type="ORF">A6V36_35270</name>
    <name evidence="2" type="ORF">A6V37_25490</name>
</gene>
<dbReference type="Proteomes" id="UP000077961">
    <property type="component" value="Unassembled WGS sequence"/>
</dbReference>
<comment type="caution">
    <text evidence="2">The sequence shown here is derived from an EMBL/GenBank/DDBJ whole genome shotgun (WGS) entry which is preliminary data.</text>
</comment>
<evidence type="ECO:0000313" key="1">
    <source>
        <dbReference type="EMBL" id="OAJ55373.1"/>
    </source>
</evidence>
<evidence type="ECO:0000313" key="3">
    <source>
        <dbReference type="Proteomes" id="UP000077961"/>
    </source>
</evidence>
<evidence type="ECO:0000313" key="2">
    <source>
        <dbReference type="EMBL" id="OAJ61367.1"/>
    </source>
</evidence>
<sequence>MNRQLEKDIEHLERVISFISAECHIPLAYWRHRINSVWSASLVPSQAGRVKGLDEALRLLEALERS</sequence>